<dbReference type="SUPFAM" id="SSF51161">
    <property type="entry name" value="Trimeric LpxA-like enzymes"/>
    <property type="match status" value="1"/>
</dbReference>
<keyword evidence="1" id="KW-0012">Acyltransferase</keyword>
<evidence type="ECO:0000313" key="1">
    <source>
        <dbReference type="EMBL" id="MST96954.1"/>
    </source>
</evidence>
<dbReference type="CDD" id="cd04647">
    <property type="entry name" value="LbH_MAT_like"/>
    <property type="match status" value="1"/>
</dbReference>
<reference evidence="1 2" key="1">
    <citation type="submission" date="2019-08" db="EMBL/GenBank/DDBJ databases">
        <title>In-depth cultivation of the pig gut microbiome towards novel bacterial diversity and tailored functional studies.</title>
        <authorList>
            <person name="Wylensek D."/>
            <person name="Hitch T.C.A."/>
            <person name="Clavel T."/>
        </authorList>
    </citation>
    <scope>NUCLEOTIDE SEQUENCE [LARGE SCALE GENOMIC DNA]</scope>
    <source>
        <strain evidence="1 2">BBE-744-WT-12</strain>
    </source>
</reference>
<accession>A0A844G1X9</accession>
<dbReference type="AlphaFoldDB" id="A0A844G1X9"/>
<dbReference type="InterPro" id="IPR001451">
    <property type="entry name" value="Hexapep"/>
</dbReference>
<organism evidence="1 2">
    <name type="scientific">Victivallis lenta</name>
    <dbReference type="NCBI Taxonomy" id="2606640"/>
    <lineage>
        <taxon>Bacteria</taxon>
        <taxon>Pseudomonadati</taxon>
        <taxon>Lentisphaerota</taxon>
        <taxon>Lentisphaeria</taxon>
        <taxon>Victivallales</taxon>
        <taxon>Victivallaceae</taxon>
        <taxon>Victivallis</taxon>
    </lineage>
</organism>
<dbReference type="Proteomes" id="UP000435649">
    <property type="component" value="Unassembled WGS sequence"/>
</dbReference>
<dbReference type="InterPro" id="IPR011004">
    <property type="entry name" value="Trimer_LpxA-like_sf"/>
</dbReference>
<dbReference type="Pfam" id="PF00132">
    <property type="entry name" value="Hexapep"/>
    <property type="match status" value="1"/>
</dbReference>
<evidence type="ECO:0000313" key="2">
    <source>
        <dbReference type="Proteomes" id="UP000435649"/>
    </source>
</evidence>
<dbReference type="InterPro" id="IPR051159">
    <property type="entry name" value="Hexapeptide_acetyltransf"/>
</dbReference>
<keyword evidence="1" id="KW-0808">Transferase</keyword>
<proteinExistence type="predicted"/>
<dbReference type="EMBL" id="VUNS01000006">
    <property type="protein sequence ID" value="MST96954.1"/>
    <property type="molecule type" value="Genomic_DNA"/>
</dbReference>
<dbReference type="GO" id="GO:0016746">
    <property type="term" value="F:acyltransferase activity"/>
    <property type="evidence" value="ECO:0007669"/>
    <property type="project" value="UniProtKB-KW"/>
</dbReference>
<dbReference type="PANTHER" id="PTHR23416">
    <property type="entry name" value="SIALIC ACID SYNTHASE-RELATED"/>
    <property type="match status" value="1"/>
</dbReference>
<name>A0A844G1X9_9BACT</name>
<gene>
    <name evidence="1" type="ORF">FYJ85_07815</name>
</gene>
<dbReference type="Gene3D" id="2.160.10.10">
    <property type="entry name" value="Hexapeptide repeat proteins"/>
    <property type="match status" value="1"/>
</dbReference>
<comment type="caution">
    <text evidence="1">The sequence shown here is derived from an EMBL/GenBank/DDBJ whole genome shotgun (WGS) entry which is preliminary data.</text>
</comment>
<sequence length="178" mass="19082">MKPSEETACGVTPEEFERFTLYCCRSDNSVDNLRRAELLGFGGGVRIAPGAIVRIGANPIGENSFIGLYCYVNGDVRIGRNVLIGPYCSLPAGNHKFDPATQSFATKRDAAKPIVIGDGSWLASGCTVTGGVTVGRCNLICANSVVTHDTPDYAIMAGTPARRIGEIDPESGEYRYWK</sequence>
<keyword evidence="2" id="KW-1185">Reference proteome</keyword>
<dbReference type="PANTHER" id="PTHR23416:SF78">
    <property type="entry name" value="LIPOPOLYSACCHARIDE BIOSYNTHESIS O-ACETYL TRANSFERASE WBBJ-RELATED"/>
    <property type="match status" value="1"/>
</dbReference>
<dbReference type="RefSeq" id="WP_106052769.1">
    <property type="nucleotide sequence ID" value="NZ_CALXOB010000030.1"/>
</dbReference>
<protein>
    <submittedName>
        <fullName evidence="1">Acyltransferase</fullName>
    </submittedName>
</protein>